<dbReference type="EMBL" id="GGEC01079353">
    <property type="protein sequence ID" value="MBX59837.1"/>
    <property type="molecule type" value="Transcribed_RNA"/>
</dbReference>
<proteinExistence type="predicted"/>
<reference evidence="1" key="1">
    <citation type="submission" date="2018-02" db="EMBL/GenBank/DDBJ databases">
        <title>Rhizophora mucronata_Transcriptome.</title>
        <authorList>
            <person name="Meera S.P."/>
            <person name="Sreeshan A."/>
            <person name="Augustine A."/>
        </authorList>
    </citation>
    <scope>NUCLEOTIDE SEQUENCE</scope>
    <source>
        <tissue evidence="1">Leaf</tissue>
    </source>
</reference>
<organism evidence="1">
    <name type="scientific">Rhizophora mucronata</name>
    <name type="common">Asiatic mangrove</name>
    <dbReference type="NCBI Taxonomy" id="61149"/>
    <lineage>
        <taxon>Eukaryota</taxon>
        <taxon>Viridiplantae</taxon>
        <taxon>Streptophyta</taxon>
        <taxon>Embryophyta</taxon>
        <taxon>Tracheophyta</taxon>
        <taxon>Spermatophyta</taxon>
        <taxon>Magnoliopsida</taxon>
        <taxon>eudicotyledons</taxon>
        <taxon>Gunneridae</taxon>
        <taxon>Pentapetalae</taxon>
        <taxon>rosids</taxon>
        <taxon>fabids</taxon>
        <taxon>Malpighiales</taxon>
        <taxon>Rhizophoraceae</taxon>
        <taxon>Rhizophora</taxon>
    </lineage>
</organism>
<protein>
    <submittedName>
        <fullName evidence="1">Uncharacterized protein</fullName>
    </submittedName>
</protein>
<dbReference type="AlphaFoldDB" id="A0A2P2PYL8"/>
<accession>A0A2P2PYL8</accession>
<evidence type="ECO:0000313" key="1">
    <source>
        <dbReference type="EMBL" id="MBX59837.1"/>
    </source>
</evidence>
<name>A0A2P2PYL8_RHIMU</name>
<sequence>MLQQWQVVYVTLLYRVLLLVNPSHRE</sequence>